<evidence type="ECO:0000313" key="5">
    <source>
        <dbReference type="EMBL" id="KAG5178247.1"/>
    </source>
</evidence>
<evidence type="ECO:0000313" key="6">
    <source>
        <dbReference type="Proteomes" id="UP000664859"/>
    </source>
</evidence>
<feature type="non-terminal residue" evidence="5">
    <location>
        <position position="1"/>
    </location>
</feature>
<keyword evidence="6" id="KW-1185">Reference proteome</keyword>
<proteinExistence type="predicted"/>
<dbReference type="OrthoDB" id="194468at2759"/>
<feature type="compositionally biased region" description="Low complexity" evidence="3">
    <location>
        <begin position="208"/>
        <end position="224"/>
    </location>
</feature>
<comment type="caution">
    <text evidence="5">The sequence shown here is derived from an EMBL/GenBank/DDBJ whole genome shotgun (WGS) entry which is preliminary data.</text>
</comment>
<sequence length="762" mass="79841">MHQQGTEPLQLPAISESAGKGAVNCAETPTRRPSPAAAAAAFRNERRSSTSALFRVERRASTIVKNTMMSAFVPDLLLDYLMGRSPPLSPESRYLRGVCVCADISGFTALSERHAKQGAQGLDALVTIINSYYTQLVNAIYAAGGDIIKIAGDALYCTFLPLKTESPKDLRPAALRASQLSGGAAAAAEAAVAAAVAMAAEPAAAAAESAPPPASSCCGAAAARAPRRSRRRGGQAPLPRGIRAANAQMPATVRCRLTLASPLASDGLSLHVGISCGELCFGVLGGVEDYWECLISGETIALVAAALEEAQRGQKWCAGLAALEEAQRGQEAQQGQVVLSVETFKLLGVDVHGTFLPSGNLLLETVKAVAEQPPQHIERVSWGGNMDLSFLNGGSGGSMSGSSAPPSPAPGGGGGGGGGGAKLLRAAVPPGLVPMMKGFVPLPVTELVCSGIFDYMAELRTVTTVFMKLDSYDAQEHRDLLSLQGFLATAQGILSEKEGFLRQFLVDDKGCVLIACWGVPGRKAVPGRNHSDNCARAMAAAVELHKQLGAQRMKTSLGVTTGRALCGRVGGKLRSEYAVVGDVINLAARFMSKAKGRILCDDATYTKAKGRILCDDATYTKVGRDGQEAAYFRQLSPMALKGKSVPISPWVCLAEDGDQMWHKSRQLQVIGPRELLSEVVGRTELLNEVHDMLSGLGEAAGQQGTGKTLVVERIKRAACAYFRSRCYSSSASPHASVVPYGGMADVLATIFGLDRLGDDEAA</sequence>
<reference evidence="5" key="1">
    <citation type="submission" date="2021-02" db="EMBL/GenBank/DDBJ databases">
        <title>First Annotated Genome of the Yellow-green Alga Tribonema minus.</title>
        <authorList>
            <person name="Mahan K.M."/>
        </authorList>
    </citation>
    <scope>NUCLEOTIDE SEQUENCE</scope>
    <source>
        <strain evidence="5">UTEX B ZZ1240</strain>
    </source>
</reference>
<dbReference type="GO" id="GO:0005524">
    <property type="term" value="F:ATP binding"/>
    <property type="evidence" value="ECO:0007669"/>
    <property type="project" value="UniProtKB-KW"/>
</dbReference>
<evidence type="ECO:0000256" key="2">
    <source>
        <dbReference type="ARBA" id="ARBA00022840"/>
    </source>
</evidence>
<dbReference type="InterPro" id="IPR029787">
    <property type="entry name" value="Nucleotide_cyclase"/>
</dbReference>
<keyword evidence="1" id="KW-0547">Nucleotide-binding</keyword>
<dbReference type="GO" id="GO:0005737">
    <property type="term" value="C:cytoplasm"/>
    <property type="evidence" value="ECO:0007669"/>
    <property type="project" value="TreeGrafter"/>
</dbReference>
<dbReference type="InterPro" id="IPR001054">
    <property type="entry name" value="A/G_cyclase"/>
</dbReference>
<dbReference type="AlphaFoldDB" id="A0A835YMU2"/>
<name>A0A835YMU2_9STRA</name>
<feature type="domain" description="Guanylate cyclase" evidence="4">
    <location>
        <begin position="98"/>
        <end position="158"/>
    </location>
</feature>
<dbReference type="SUPFAM" id="SSF55073">
    <property type="entry name" value="Nucleotide cyclase"/>
    <property type="match status" value="2"/>
</dbReference>
<dbReference type="Gene3D" id="3.30.70.1230">
    <property type="entry name" value="Nucleotide cyclase"/>
    <property type="match status" value="2"/>
</dbReference>
<evidence type="ECO:0000259" key="4">
    <source>
        <dbReference type="PROSITE" id="PS50125"/>
    </source>
</evidence>
<feature type="region of interest" description="Disordered" evidence="3">
    <location>
        <begin position="394"/>
        <end position="418"/>
    </location>
</feature>
<accession>A0A835YMU2</accession>
<dbReference type="EMBL" id="JAFCMP010000516">
    <property type="protein sequence ID" value="KAG5178247.1"/>
    <property type="molecule type" value="Genomic_DNA"/>
</dbReference>
<dbReference type="PROSITE" id="PS50125">
    <property type="entry name" value="GUANYLATE_CYCLASE_2"/>
    <property type="match status" value="2"/>
</dbReference>
<dbReference type="Proteomes" id="UP000664859">
    <property type="component" value="Unassembled WGS sequence"/>
</dbReference>
<dbReference type="GO" id="GO:0009190">
    <property type="term" value="P:cyclic nucleotide biosynthetic process"/>
    <property type="evidence" value="ECO:0007669"/>
    <property type="project" value="InterPro"/>
</dbReference>
<dbReference type="PANTHER" id="PTHR16305">
    <property type="entry name" value="TESTICULAR SOLUBLE ADENYLYL CYCLASE"/>
    <property type="match status" value="1"/>
</dbReference>
<dbReference type="CDD" id="cd07302">
    <property type="entry name" value="CHD"/>
    <property type="match status" value="1"/>
</dbReference>
<keyword evidence="2" id="KW-0067">ATP-binding</keyword>
<evidence type="ECO:0000256" key="1">
    <source>
        <dbReference type="ARBA" id="ARBA00022741"/>
    </source>
</evidence>
<dbReference type="GO" id="GO:0004016">
    <property type="term" value="F:adenylate cyclase activity"/>
    <property type="evidence" value="ECO:0007669"/>
    <property type="project" value="TreeGrafter"/>
</dbReference>
<protein>
    <recommendedName>
        <fullName evidence="4">Guanylate cyclase domain-containing protein</fullName>
    </recommendedName>
</protein>
<organism evidence="5 6">
    <name type="scientific">Tribonema minus</name>
    <dbReference type="NCBI Taxonomy" id="303371"/>
    <lineage>
        <taxon>Eukaryota</taxon>
        <taxon>Sar</taxon>
        <taxon>Stramenopiles</taxon>
        <taxon>Ochrophyta</taxon>
        <taxon>PX clade</taxon>
        <taxon>Xanthophyceae</taxon>
        <taxon>Tribonematales</taxon>
        <taxon>Tribonemataceae</taxon>
        <taxon>Tribonema</taxon>
    </lineage>
</organism>
<feature type="domain" description="Guanylate cyclase" evidence="4">
    <location>
        <begin position="453"/>
        <end position="591"/>
    </location>
</feature>
<gene>
    <name evidence="5" type="ORF">JKP88DRAFT_281146</name>
</gene>
<evidence type="ECO:0000256" key="3">
    <source>
        <dbReference type="SAM" id="MobiDB-lite"/>
    </source>
</evidence>
<dbReference type="PANTHER" id="PTHR16305:SF28">
    <property type="entry name" value="GUANYLATE CYCLASE DOMAIN-CONTAINING PROTEIN"/>
    <property type="match status" value="1"/>
</dbReference>
<dbReference type="GO" id="GO:0035556">
    <property type="term" value="P:intracellular signal transduction"/>
    <property type="evidence" value="ECO:0007669"/>
    <property type="project" value="InterPro"/>
</dbReference>
<feature type="region of interest" description="Disordered" evidence="3">
    <location>
        <begin position="208"/>
        <end position="241"/>
    </location>
</feature>